<dbReference type="Proteomes" id="UP000830729">
    <property type="component" value="Chromosome"/>
</dbReference>
<protein>
    <submittedName>
        <fullName evidence="1">Uncharacterized protein</fullName>
    </submittedName>
</protein>
<dbReference type="KEGG" id="halx:M0R89_00600"/>
<proteinExistence type="predicted"/>
<name>A0A8U0HVD4_9EURY</name>
<dbReference type="EMBL" id="CP096659">
    <property type="protein sequence ID" value="UPV74584.1"/>
    <property type="molecule type" value="Genomic_DNA"/>
</dbReference>
<accession>A0A8U0HVD4</accession>
<dbReference type="AlphaFoldDB" id="A0A8U0HVD4"/>
<gene>
    <name evidence="1" type="ORF">M0R89_00600</name>
</gene>
<evidence type="ECO:0000313" key="1">
    <source>
        <dbReference type="EMBL" id="UPV74584.1"/>
    </source>
</evidence>
<keyword evidence="2" id="KW-1185">Reference proteome</keyword>
<dbReference type="GeneID" id="73043916"/>
<sequence>MDLNTRARIARALGTSEDFENERISVIGADNDLPDDAETRTLVIRVEKDETEYANSGE</sequence>
<evidence type="ECO:0000313" key="2">
    <source>
        <dbReference type="Proteomes" id="UP000830729"/>
    </source>
</evidence>
<dbReference type="RefSeq" id="WP_248650629.1">
    <property type="nucleotide sequence ID" value="NZ_CP096659.1"/>
</dbReference>
<organism evidence="1 2">
    <name type="scientific">Halorussus limi</name>
    <dbReference type="NCBI Taxonomy" id="2938695"/>
    <lineage>
        <taxon>Archaea</taxon>
        <taxon>Methanobacteriati</taxon>
        <taxon>Methanobacteriota</taxon>
        <taxon>Stenosarchaea group</taxon>
        <taxon>Halobacteria</taxon>
        <taxon>Halobacteriales</taxon>
        <taxon>Haladaptataceae</taxon>
        <taxon>Halorussus</taxon>
    </lineage>
</organism>
<reference evidence="1 2" key="1">
    <citation type="submission" date="2022-04" db="EMBL/GenBank/DDBJ databases">
        <title>Diverse halophilic archaea isolated from saline environments.</title>
        <authorList>
            <person name="Cui H.-L."/>
        </authorList>
    </citation>
    <scope>NUCLEOTIDE SEQUENCE [LARGE SCALE GENOMIC DNA]</scope>
    <source>
        <strain evidence="1 2">XZYJT49</strain>
    </source>
</reference>